<accession>A0A2T3BE25</accession>
<keyword evidence="1" id="KW-0479">Metal-binding</keyword>
<dbReference type="GO" id="GO:0000435">
    <property type="term" value="P:positive regulation of transcription from RNA polymerase II promoter by galactose"/>
    <property type="evidence" value="ECO:0007669"/>
    <property type="project" value="TreeGrafter"/>
</dbReference>
<organism evidence="7 8">
    <name type="scientific">Amorphotheca resinae ATCC 22711</name>
    <dbReference type="NCBI Taxonomy" id="857342"/>
    <lineage>
        <taxon>Eukaryota</taxon>
        <taxon>Fungi</taxon>
        <taxon>Dikarya</taxon>
        <taxon>Ascomycota</taxon>
        <taxon>Pezizomycotina</taxon>
        <taxon>Leotiomycetes</taxon>
        <taxon>Helotiales</taxon>
        <taxon>Amorphothecaceae</taxon>
        <taxon>Amorphotheca</taxon>
    </lineage>
</organism>
<evidence type="ECO:0000259" key="6">
    <source>
        <dbReference type="PROSITE" id="PS50048"/>
    </source>
</evidence>
<dbReference type="CDD" id="cd00067">
    <property type="entry name" value="GAL4"/>
    <property type="match status" value="1"/>
</dbReference>
<dbReference type="GeneID" id="36575948"/>
<dbReference type="SUPFAM" id="SSF57701">
    <property type="entry name" value="Zn2/Cys6 DNA-binding domain"/>
    <property type="match status" value="1"/>
</dbReference>
<dbReference type="Proteomes" id="UP000241818">
    <property type="component" value="Unassembled WGS sequence"/>
</dbReference>
<dbReference type="EMBL" id="KZ679006">
    <property type="protein sequence ID" value="PSS27588.1"/>
    <property type="molecule type" value="Genomic_DNA"/>
</dbReference>
<dbReference type="InterPro" id="IPR001138">
    <property type="entry name" value="Zn2Cys6_DnaBD"/>
</dbReference>
<evidence type="ECO:0000256" key="3">
    <source>
        <dbReference type="ARBA" id="ARBA00023163"/>
    </source>
</evidence>
<keyword evidence="4" id="KW-0539">Nucleus</keyword>
<dbReference type="Gene3D" id="4.10.240.10">
    <property type="entry name" value="Zn(2)-C6 fungal-type DNA-binding domain"/>
    <property type="match status" value="1"/>
</dbReference>
<reference evidence="7 8" key="1">
    <citation type="journal article" date="2018" name="New Phytol.">
        <title>Comparative genomics and transcriptomics depict ericoid mycorrhizal fungi as versatile saprotrophs and plant mutualists.</title>
        <authorList>
            <person name="Martino E."/>
            <person name="Morin E."/>
            <person name="Grelet G.A."/>
            <person name="Kuo A."/>
            <person name="Kohler A."/>
            <person name="Daghino S."/>
            <person name="Barry K.W."/>
            <person name="Cichocki N."/>
            <person name="Clum A."/>
            <person name="Dockter R.B."/>
            <person name="Hainaut M."/>
            <person name="Kuo R.C."/>
            <person name="LaButti K."/>
            <person name="Lindahl B.D."/>
            <person name="Lindquist E.A."/>
            <person name="Lipzen A."/>
            <person name="Khouja H.R."/>
            <person name="Magnuson J."/>
            <person name="Murat C."/>
            <person name="Ohm R.A."/>
            <person name="Singer S.W."/>
            <person name="Spatafora J.W."/>
            <person name="Wang M."/>
            <person name="Veneault-Fourrey C."/>
            <person name="Henrissat B."/>
            <person name="Grigoriev I.V."/>
            <person name="Martin F.M."/>
            <person name="Perotto S."/>
        </authorList>
    </citation>
    <scope>NUCLEOTIDE SEQUENCE [LARGE SCALE GENOMIC DNA]</scope>
    <source>
        <strain evidence="7 8">ATCC 22711</strain>
    </source>
</reference>
<evidence type="ECO:0000256" key="4">
    <source>
        <dbReference type="ARBA" id="ARBA00023242"/>
    </source>
</evidence>
<dbReference type="InterPro" id="IPR051127">
    <property type="entry name" value="Fungal_SecMet_Regulators"/>
</dbReference>
<feature type="region of interest" description="Disordered" evidence="5">
    <location>
        <begin position="1"/>
        <end position="23"/>
    </location>
</feature>
<evidence type="ECO:0000313" key="8">
    <source>
        <dbReference type="Proteomes" id="UP000241818"/>
    </source>
</evidence>
<evidence type="ECO:0000256" key="2">
    <source>
        <dbReference type="ARBA" id="ARBA00023015"/>
    </source>
</evidence>
<dbReference type="SMART" id="SM00066">
    <property type="entry name" value="GAL4"/>
    <property type="match status" value="1"/>
</dbReference>
<keyword evidence="3" id="KW-0804">Transcription</keyword>
<dbReference type="PROSITE" id="PS00463">
    <property type="entry name" value="ZN2_CY6_FUNGAL_1"/>
    <property type="match status" value="1"/>
</dbReference>
<dbReference type="CDD" id="cd12148">
    <property type="entry name" value="fungal_TF_MHR"/>
    <property type="match status" value="1"/>
</dbReference>
<dbReference type="SMART" id="SM00906">
    <property type="entry name" value="Fungal_trans"/>
    <property type="match status" value="1"/>
</dbReference>
<protein>
    <recommendedName>
        <fullName evidence="6">Zn(2)-C6 fungal-type domain-containing protein</fullName>
    </recommendedName>
</protein>
<gene>
    <name evidence="7" type="ORF">M430DRAFT_46672</name>
</gene>
<dbReference type="STRING" id="857342.A0A2T3BE25"/>
<dbReference type="PANTHER" id="PTHR47424">
    <property type="entry name" value="REGULATORY PROTEIN GAL4"/>
    <property type="match status" value="1"/>
</dbReference>
<name>A0A2T3BE25_AMORE</name>
<dbReference type="RefSeq" id="XP_024725113.1">
    <property type="nucleotide sequence ID" value="XM_024867867.1"/>
</dbReference>
<keyword evidence="8" id="KW-1185">Reference proteome</keyword>
<dbReference type="AlphaFoldDB" id="A0A2T3BE25"/>
<feature type="compositionally biased region" description="Polar residues" evidence="5">
    <location>
        <begin position="97"/>
        <end position="120"/>
    </location>
</feature>
<dbReference type="InParanoid" id="A0A2T3BE25"/>
<dbReference type="PROSITE" id="PS50048">
    <property type="entry name" value="ZN2_CY6_FUNGAL_2"/>
    <property type="match status" value="1"/>
</dbReference>
<dbReference type="Pfam" id="PF04082">
    <property type="entry name" value="Fungal_trans"/>
    <property type="match status" value="1"/>
</dbReference>
<dbReference type="PANTHER" id="PTHR47424:SF12">
    <property type="entry name" value="TRANSCRIPTION FACTOR ASQA"/>
    <property type="match status" value="1"/>
</dbReference>
<dbReference type="OrthoDB" id="2283488at2759"/>
<dbReference type="InterPro" id="IPR036864">
    <property type="entry name" value="Zn2-C6_fun-type_DNA-bd_sf"/>
</dbReference>
<dbReference type="GO" id="GO:0008270">
    <property type="term" value="F:zinc ion binding"/>
    <property type="evidence" value="ECO:0007669"/>
    <property type="project" value="InterPro"/>
</dbReference>
<dbReference type="GO" id="GO:0006351">
    <property type="term" value="P:DNA-templated transcription"/>
    <property type="evidence" value="ECO:0007669"/>
    <property type="project" value="InterPro"/>
</dbReference>
<dbReference type="InterPro" id="IPR007219">
    <property type="entry name" value="XnlR_reg_dom"/>
</dbReference>
<feature type="region of interest" description="Disordered" evidence="5">
    <location>
        <begin position="62"/>
        <end position="121"/>
    </location>
</feature>
<evidence type="ECO:0000256" key="5">
    <source>
        <dbReference type="SAM" id="MobiDB-lite"/>
    </source>
</evidence>
<feature type="compositionally biased region" description="Polar residues" evidence="5">
    <location>
        <begin position="68"/>
        <end position="86"/>
    </location>
</feature>
<dbReference type="GO" id="GO:0000981">
    <property type="term" value="F:DNA-binding transcription factor activity, RNA polymerase II-specific"/>
    <property type="evidence" value="ECO:0007669"/>
    <property type="project" value="InterPro"/>
</dbReference>
<dbReference type="GO" id="GO:0005634">
    <property type="term" value="C:nucleus"/>
    <property type="evidence" value="ECO:0007669"/>
    <property type="project" value="TreeGrafter"/>
</dbReference>
<feature type="domain" description="Zn(2)-C6 fungal-type" evidence="6">
    <location>
        <begin position="28"/>
        <end position="57"/>
    </location>
</feature>
<proteinExistence type="predicted"/>
<sequence length="735" mass="82215">MFLTFSTPAGSKERRPPSSNKRKLAARACDSCRLFRVRCEGQPRCSQCTEFKRTCTFSEGGSQKRRTASINNQDSRRNSITSQPLTFSLPPEKEPIASSTPFEVVPSKSQAPTPASNAPNNHVHPLDSANVFASKIDAYFSSISSLIHYPSTDESPPVYTSVASSPYEVQIVTPEEDPPSALDFSKSQIDGLLNLYWTTQHPLMPILDEDDVLRRYNSIWAPDGTQRYVSPIIDAITALSTQYACCSGANDRLLGLNLPLLTKDGNYSLIGNLLIQRCRKQIDPFASDEHSILSAIQCYALLSVYLLNAAQGRVAYTILGSAVRLAYSIGLNKEPSTNIPDSQVELRRRIWWFLLHLDFKCSTKLGLPVAVSMTEISCQFPSRNGPEPDDFCRWSYHVYSVKLSDAALRVWETSRTRNATTTLETVQPVESRAKALSNDLWPILDWKQQIQRSDEFFGLELDFIDLENSTKRCSIRRNVDLPPMRSLQRILLQLQYHDALIGLYRQFIVFPTKNFTLQRSPNADNLATNALKHALTVTDIIRCNLAANDILYGWSDVYLWQWNAVLTALGFMLAYPTCHHFRFARASVEDAIRVFELVANKQPAAERAKAIARDLCQRIDSVVEYCRLRPTEHEQSPANASTVPPYSAQGSIGVNYGSEEALRGNDLGALDSSSTDNIGELQNSQNSIEAQATGIDGDDLWAWTNVINPSEWFDYQTEVVEGLLADRSYVGMSAN</sequence>
<keyword evidence="2" id="KW-0805">Transcription regulation</keyword>
<evidence type="ECO:0000313" key="7">
    <source>
        <dbReference type="EMBL" id="PSS27588.1"/>
    </source>
</evidence>
<dbReference type="GO" id="GO:0000978">
    <property type="term" value="F:RNA polymerase II cis-regulatory region sequence-specific DNA binding"/>
    <property type="evidence" value="ECO:0007669"/>
    <property type="project" value="TreeGrafter"/>
</dbReference>
<evidence type="ECO:0000256" key="1">
    <source>
        <dbReference type="ARBA" id="ARBA00022723"/>
    </source>
</evidence>